<dbReference type="PANTHER" id="PTHR33993">
    <property type="entry name" value="GLYOXALASE-RELATED"/>
    <property type="match status" value="1"/>
</dbReference>
<organism evidence="2 3">
    <name type="scientific">Corynebacterium macclintockiae</name>
    <dbReference type="NCBI Taxonomy" id="2913501"/>
    <lineage>
        <taxon>Bacteria</taxon>
        <taxon>Bacillati</taxon>
        <taxon>Actinomycetota</taxon>
        <taxon>Actinomycetes</taxon>
        <taxon>Mycobacteriales</taxon>
        <taxon>Corynebacteriaceae</taxon>
        <taxon>Corynebacterium</taxon>
    </lineage>
</organism>
<comment type="caution">
    <text evidence="2">The sequence shown here is derived from an EMBL/GenBank/DDBJ whole genome shotgun (WGS) entry which is preliminary data.</text>
</comment>
<name>A0A9X3M7L6_9CORY</name>
<dbReference type="GeneID" id="301813676"/>
<reference evidence="2" key="1">
    <citation type="submission" date="2022-02" db="EMBL/GenBank/DDBJ databases">
        <title>Corynebacterium sp. from urogenital microbiome.</title>
        <authorList>
            <person name="Cappelli E.A."/>
            <person name="Ribeiro T.G."/>
            <person name="Peixe L."/>
        </authorList>
    </citation>
    <scope>NUCLEOTIDE SEQUENCE</scope>
    <source>
        <strain evidence="2">C9Ua_112</strain>
    </source>
</reference>
<evidence type="ECO:0000313" key="2">
    <source>
        <dbReference type="EMBL" id="MCZ9305640.1"/>
    </source>
</evidence>
<dbReference type="PROSITE" id="PS51819">
    <property type="entry name" value="VOC"/>
    <property type="match status" value="1"/>
</dbReference>
<dbReference type="InterPro" id="IPR029068">
    <property type="entry name" value="Glyas_Bleomycin-R_OHBP_Dase"/>
</dbReference>
<dbReference type="InterPro" id="IPR037523">
    <property type="entry name" value="VOC_core"/>
</dbReference>
<evidence type="ECO:0000313" key="3">
    <source>
        <dbReference type="Proteomes" id="UP001146505"/>
    </source>
</evidence>
<dbReference type="RefSeq" id="WP_269955167.1">
    <property type="nucleotide sequence ID" value="NZ_JAKMUV010000013.1"/>
</dbReference>
<dbReference type="Pfam" id="PF00903">
    <property type="entry name" value="Glyoxalase"/>
    <property type="match status" value="1"/>
</dbReference>
<dbReference type="InterPro" id="IPR004360">
    <property type="entry name" value="Glyas_Fos-R_dOase_dom"/>
</dbReference>
<dbReference type="AlphaFoldDB" id="A0A9X3M7L6"/>
<dbReference type="Pfam" id="PF18029">
    <property type="entry name" value="Glyoxalase_6"/>
    <property type="match status" value="1"/>
</dbReference>
<accession>A0A9X3M7L6</accession>
<gene>
    <name evidence="2" type="ORF">L8U58_08920</name>
</gene>
<evidence type="ECO:0000259" key="1">
    <source>
        <dbReference type="PROSITE" id="PS51819"/>
    </source>
</evidence>
<feature type="domain" description="VOC" evidence="1">
    <location>
        <begin position="10"/>
        <end position="119"/>
    </location>
</feature>
<dbReference type="PANTHER" id="PTHR33993:SF14">
    <property type="entry name" value="GB|AAF24581.1"/>
    <property type="match status" value="1"/>
</dbReference>
<dbReference type="EMBL" id="JAKMUV010000013">
    <property type="protein sequence ID" value="MCZ9305640.1"/>
    <property type="molecule type" value="Genomic_DNA"/>
</dbReference>
<proteinExistence type="predicted"/>
<dbReference type="Proteomes" id="UP001146505">
    <property type="component" value="Unassembled WGS sequence"/>
</dbReference>
<keyword evidence="3" id="KW-1185">Reference proteome</keyword>
<dbReference type="InterPro" id="IPR041581">
    <property type="entry name" value="Glyoxalase_6"/>
</dbReference>
<dbReference type="InterPro" id="IPR052164">
    <property type="entry name" value="Anthracycline_SecMetBiosynth"/>
</dbReference>
<protein>
    <submittedName>
        <fullName evidence="2">VOC family protein</fullName>
    </submittedName>
</protein>
<dbReference type="SUPFAM" id="SSF54593">
    <property type="entry name" value="Glyoxalase/Bleomycin resistance protein/Dihydroxybiphenyl dioxygenase"/>
    <property type="match status" value="2"/>
</dbReference>
<dbReference type="CDD" id="cd07247">
    <property type="entry name" value="SgaA_N_like"/>
    <property type="match status" value="2"/>
</dbReference>
<dbReference type="Gene3D" id="3.10.180.10">
    <property type="entry name" value="2,3-Dihydroxybiphenyl 1,2-Dioxygenase, domain 1"/>
    <property type="match status" value="2"/>
</dbReference>
<sequence length="269" mass="28981">MPAMIAQPGMPVWLDLASTDAVKSEKFYGELLGWEFESLADGYSVAKKQGMPVAGIAQIPEGNQSVWGVLLYTPDVKKAHDKAVQAGAKSVLEPQDLGERGDMAVLIDPSGATIGLRNPADEHALIAAGEPGTPVWFELMVAQNWETTLEFYHELAGWDIKAAGTDDFRYATGEFDGAAVVGLWDTSALEVPGMWTVYLGVANVDDAVANTPELGGKVVRPAWESEFGRMATIEDPTGALVNLCEIEEFVPDEDAHEPDLLAPENFQAF</sequence>